<proteinExistence type="predicted"/>
<reference evidence="1" key="1">
    <citation type="submission" date="2022-04" db="EMBL/GenBank/DDBJ databases">
        <title>Genome of the entomopathogenic fungus Entomophthora muscae.</title>
        <authorList>
            <person name="Elya C."/>
            <person name="Lovett B.R."/>
            <person name="Lee E."/>
            <person name="Macias A.M."/>
            <person name="Hajek A.E."/>
            <person name="De Bivort B.L."/>
            <person name="Kasson M.T."/>
            <person name="De Fine Licht H.H."/>
            <person name="Stajich J.E."/>
        </authorList>
    </citation>
    <scope>NUCLEOTIDE SEQUENCE</scope>
    <source>
        <strain evidence="1">Berkeley</strain>
    </source>
</reference>
<keyword evidence="2" id="KW-1185">Reference proteome</keyword>
<organism evidence="1 2">
    <name type="scientific">Entomophthora muscae</name>
    <dbReference type="NCBI Taxonomy" id="34485"/>
    <lineage>
        <taxon>Eukaryota</taxon>
        <taxon>Fungi</taxon>
        <taxon>Fungi incertae sedis</taxon>
        <taxon>Zoopagomycota</taxon>
        <taxon>Entomophthoromycotina</taxon>
        <taxon>Entomophthoromycetes</taxon>
        <taxon>Entomophthorales</taxon>
        <taxon>Entomophthoraceae</taxon>
        <taxon>Entomophthora</taxon>
    </lineage>
</organism>
<sequence length="258" mass="29551">MHCWPVPLTAAASTYINTQQPWRYLQMKSTKPSKPQTSSKFLENIVVSSSQGKPVLLSSLWKDRAVILKVLPRLGCRLCKYEARSMGDLRMVCNPEQVALAAVCFDDPDLQTFLADGYWDWDIFIDPERQVYKKAQLHRLTKWQYVKDLMVKRIWAMNSYILQKFAYTNSLKGDMSQLGGTFVIGQGGKILYQFRPTKLAMYPSIKEIFASLGGDPDDIDEPTPLEHVFTQEQSRLLYNTRTSSTSDSSLDSFSKFNF</sequence>
<comment type="caution">
    <text evidence="1">The sequence shown here is derived from an EMBL/GenBank/DDBJ whole genome shotgun (WGS) entry which is preliminary data.</text>
</comment>
<evidence type="ECO:0000313" key="2">
    <source>
        <dbReference type="Proteomes" id="UP001165960"/>
    </source>
</evidence>
<accession>A0ACC2TU08</accession>
<evidence type="ECO:0000313" key="1">
    <source>
        <dbReference type="EMBL" id="KAJ9078250.1"/>
    </source>
</evidence>
<dbReference type="EMBL" id="QTSX02002156">
    <property type="protein sequence ID" value="KAJ9078250.1"/>
    <property type="molecule type" value="Genomic_DNA"/>
</dbReference>
<dbReference type="Proteomes" id="UP001165960">
    <property type="component" value="Unassembled WGS sequence"/>
</dbReference>
<gene>
    <name evidence="1" type="ORF">DSO57_1008634</name>
</gene>
<name>A0ACC2TU08_9FUNG</name>
<protein>
    <submittedName>
        <fullName evidence="1">Uncharacterized protein</fullName>
    </submittedName>
</protein>